<proteinExistence type="predicted"/>
<accession>A0ACB9GX25</accession>
<sequence length="72" mass="8760">MTTRSVCFLCLYRNMFEILRGVLLPYEQKLPLFFLYFGYFFFRIFYKEFCCLVSKYISTLTFECISVYASCM</sequence>
<name>A0ACB9GX25_CICIN</name>
<dbReference type="EMBL" id="CM042009">
    <property type="protein sequence ID" value="KAI3788154.1"/>
    <property type="molecule type" value="Genomic_DNA"/>
</dbReference>
<evidence type="ECO:0000313" key="1">
    <source>
        <dbReference type="EMBL" id="KAI3788154.1"/>
    </source>
</evidence>
<dbReference type="Proteomes" id="UP001055811">
    <property type="component" value="Linkage Group LG01"/>
</dbReference>
<comment type="caution">
    <text evidence="1">The sequence shown here is derived from an EMBL/GenBank/DDBJ whole genome shotgun (WGS) entry which is preliminary data.</text>
</comment>
<organism evidence="1 2">
    <name type="scientific">Cichorium intybus</name>
    <name type="common">Chicory</name>
    <dbReference type="NCBI Taxonomy" id="13427"/>
    <lineage>
        <taxon>Eukaryota</taxon>
        <taxon>Viridiplantae</taxon>
        <taxon>Streptophyta</taxon>
        <taxon>Embryophyta</taxon>
        <taxon>Tracheophyta</taxon>
        <taxon>Spermatophyta</taxon>
        <taxon>Magnoliopsida</taxon>
        <taxon>eudicotyledons</taxon>
        <taxon>Gunneridae</taxon>
        <taxon>Pentapetalae</taxon>
        <taxon>asterids</taxon>
        <taxon>campanulids</taxon>
        <taxon>Asterales</taxon>
        <taxon>Asteraceae</taxon>
        <taxon>Cichorioideae</taxon>
        <taxon>Cichorieae</taxon>
        <taxon>Cichoriinae</taxon>
        <taxon>Cichorium</taxon>
    </lineage>
</organism>
<evidence type="ECO:0000313" key="2">
    <source>
        <dbReference type="Proteomes" id="UP001055811"/>
    </source>
</evidence>
<gene>
    <name evidence="1" type="ORF">L2E82_00853</name>
</gene>
<reference evidence="2" key="1">
    <citation type="journal article" date="2022" name="Mol. Ecol. Resour.">
        <title>The genomes of chicory, endive, great burdock and yacon provide insights into Asteraceae palaeo-polyploidization history and plant inulin production.</title>
        <authorList>
            <person name="Fan W."/>
            <person name="Wang S."/>
            <person name="Wang H."/>
            <person name="Wang A."/>
            <person name="Jiang F."/>
            <person name="Liu H."/>
            <person name="Zhao H."/>
            <person name="Xu D."/>
            <person name="Zhang Y."/>
        </authorList>
    </citation>
    <scope>NUCLEOTIDE SEQUENCE [LARGE SCALE GENOMIC DNA]</scope>
    <source>
        <strain evidence="2">cv. Punajuju</strain>
    </source>
</reference>
<reference evidence="1 2" key="2">
    <citation type="journal article" date="2022" name="Mol. Ecol. Resour.">
        <title>The genomes of chicory, endive, great burdock and yacon provide insights into Asteraceae paleo-polyploidization history and plant inulin production.</title>
        <authorList>
            <person name="Fan W."/>
            <person name="Wang S."/>
            <person name="Wang H."/>
            <person name="Wang A."/>
            <person name="Jiang F."/>
            <person name="Liu H."/>
            <person name="Zhao H."/>
            <person name="Xu D."/>
            <person name="Zhang Y."/>
        </authorList>
    </citation>
    <scope>NUCLEOTIDE SEQUENCE [LARGE SCALE GENOMIC DNA]</scope>
    <source>
        <strain evidence="2">cv. Punajuju</strain>
        <tissue evidence="1">Leaves</tissue>
    </source>
</reference>
<protein>
    <submittedName>
        <fullName evidence="1">Uncharacterized protein</fullName>
    </submittedName>
</protein>
<keyword evidence="2" id="KW-1185">Reference proteome</keyword>